<sequence length="212" mass="22750">MTGKTHLALGLVSGAVTATAIDPAQSLNEATVTILVSGTAALLPDIDDDNSTVNKILFPFLPEGLRSWVLAALGGLVVLFFILRDWPLWTLLAGIYALCVAFADHRGFSHSLLAFVFVVWTSYLASPMIAPAVAVGYGSHLLADAVTAGGIPLFWPWSKRFGLRNLGLKIPTGGGVDRWFYKVSLMGTGVIFTYLVYRRVMEEGLAAFGLFG</sequence>
<dbReference type="AlphaFoldDB" id="A0A1I2M5W2"/>
<dbReference type="EMBL" id="FOOK01000007">
    <property type="protein sequence ID" value="SFF86852.1"/>
    <property type="molecule type" value="Genomic_DNA"/>
</dbReference>
<keyword evidence="1" id="KW-1133">Transmembrane helix</keyword>
<dbReference type="STRING" id="201973.SAMN04488025_10727"/>
<dbReference type="InterPro" id="IPR007404">
    <property type="entry name" value="YdjM-like"/>
</dbReference>
<dbReference type="Proteomes" id="UP000198661">
    <property type="component" value="Unassembled WGS sequence"/>
</dbReference>
<reference evidence="2 3" key="1">
    <citation type="submission" date="2016-10" db="EMBL/GenBank/DDBJ databases">
        <authorList>
            <person name="de Groot N.N."/>
        </authorList>
    </citation>
    <scope>NUCLEOTIDE SEQUENCE [LARGE SCALE GENOMIC DNA]</scope>
    <source>
        <strain evidence="2 3">DSM 44945</strain>
    </source>
</reference>
<keyword evidence="1" id="KW-0812">Transmembrane</keyword>
<name>A0A1I2M5W2_9BACL</name>
<dbReference type="Pfam" id="PF04307">
    <property type="entry name" value="YdjM"/>
    <property type="match status" value="1"/>
</dbReference>
<evidence type="ECO:0000256" key="1">
    <source>
        <dbReference type="SAM" id="Phobius"/>
    </source>
</evidence>
<feature type="transmembrane region" description="Helical" evidence="1">
    <location>
        <begin position="140"/>
        <end position="158"/>
    </location>
</feature>
<dbReference type="RefSeq" id="WP_177199008.1">
    <property type="nucleotide sequence ID" value="NZ_FOOK01000007.1"/>
</dbReference>
<proteinExistence type="predicted"/>
<feature type="transmembrane region" description="Helical" evidence="1">
    <location>
        <begin position="88"/>
        <end position="105"/>
    </location>
</feature>
<keyword evidence="1" id="KW-0472">Membrane</keyword>
<evidence type="ECO:0000313" key="2">
    <source>
        <dbReference type="EMBL" id="SFF86852.1"/>
    </source>
</evidence>
<feature type="transmembrane region" description="Helical" evidence="1">
    <location>
        <begin position="65"/>
        <end position="82"/>
    </location>
</feature>
<feature type="transmembrane region" description="Helical" evidence="1">
    <location>
        <begin position="179"/>
        <end position="197"/>
    </location>
</feature>
<protein>
    <submittedName>
        <fullName evidence="2">Inner membrane protein</fullName>
    </submittedName>
</protein>
<evidence type="ECO:0000313" key="3">
    <source>
        <dbReference type="Proteomes" id="UP000198661"/>
    </source>
</evidence>
<accession>A0A1I2M5W2</accession>
<organism evidence="2 3">
    <name type="scientific">Planifilum fulgidum</name>
    <dbReference type="NCBI Taxonomy" id="201973"/>
    <lineage>
        <taxon>Bacteria</taxon>
        <taxon>Bacillati</taxon>
        <taxon>Bacillota</taxon>
        <taxon>Bacilli</taxon>
        <taxon>Bacillales</taxon>
        <taxon>Thermoactinomycetaceae</taxon>
        <taxon>Planifilum</taxon>
    </lineage>
</organism>
<feature type="transmembrane region" description="Helical" evidence="1">
    <location>
        <begin position="112"/>
        <end position="134"/>
    </location>
</feature>
<gene>
    <name evidence="2" type="ORF">SAMN04488025_10727</name>
</gene>
<dbReference type="PANTHER" id="PTHR35531:SF1">
    <property type="entry name" value="INNER MEMBRANE PROTEIN YBCI-RELATED"/>
    <property type="match status" value="1"/>
</dbReference>
<dbReference type="PANTHER" id="PTHR35531">
    <property type="entry name" value="INNER MEMBRANE PROTEIN YBCI-RELATED"/>
    <property type="match status" value="1"/>
</dbReference>
<keyword evidence="3" id="KW-1185">Reference proteome</keyword>